<feature type="domain" description="UspA" evidence="3">
    <location>
        <begin position="7"/>
        <end position="126"/>
    </location>
</feature>
<protein>
    <submittedName>
        <fullName evidence="4">Universal stress protein</fullName>
    </submittedName>
</protein>
<dbReference type="InterPro" id="IPR006015">
    <property type="entry name" value="Universal_stress_UspA"/>
</dbReference>
<feature type="compositionally biased region" description="Basic residues" evidence="2">
    <location>
        <begin position="269"/>
        <end position="278"/>
    </location>
</feature>
<evidence type="ECO:0000259" key="3">
    <source>
        <dbReference type="Pfam" id="PF00582"/>
    </source>
</evidence>
<comment type="similarity">
    <text evidence="1">Belongs to the universal stress protein A family.</text>
</comment>
<dbReference type="Gene3D" id="3.40.50.620">
    <property type="entry name" value="HUPs"/>
    <property type="match status" value="2"/>
</dbReference>
<dbReference type="Pfam" id="PF00582">
    <property type="entry name" value="Usp"/>
    <property type="match status" value="2"/>
</dbReference>
<comment type="caution">
    <text evidence="4">The sequence shown here is derived from an EMBL/GenBank/DDBJ whole genome shotgun (WGS) entry which is preliminary data.</text>
</comment>
<dbReference type="InterPro" id="IPR014729">
    <property type="entry name" value="Rossmann-like_a/b/a_fold"/>
</dbReference>
<dbReference type="PRINTS" id="PR01438">
    <property type="entry name" value="UNVRSLSTRESS"/>
</dbReference>
<proteinExistence type="inferred from homology"/>
<sequence length="278" mass="28670">MTATTSRHVTVGVDGSAVSVRALDRAAEEAALRALGLEIVYAVPDRDEAEPVLASAAARVRRRHPEVPVTTLGAEGHSAAALVERARHAALTVVGCRGLGSISGTLLGSVSMRLAAHAPGPLLVVRGGVSSRRNGEVLVGLEDPADADTAAYAFQEAELRGARLRVLRSPARRGGAEQTEHRRGGRTAWLSPDAGVAAASARALVEASRTADLVVAAGRPGPPGPGRRLGTVARALLHRAHCPVLFVPGVTVPFRPPPAGREAAGVTPRRARGRAGRP</sequence>
<reference evidence="5" key="1">
    <citation type="journal article" date="2019" name="Int. J. Syst. Evol. Microbiol.">
        <title>The Global Catalogue of Microorganisms (GCM) 10K type strain sequencing project: providing services to taxonomists for standard genome sequencing and annotation.</title>
        <authorList>
            <consortium name="The Broad Institute Genomics Platform"/>
            <consortium name="The Broad Institute Genome Sequencing Center for Infectious Disease"/>
            <person name="Wu L."/>
            <person name="Ma J."/>
        </authorList>
    </citation>
    <scope>NUCLEOTIDE SEQUENCE [LARGE SCALE GENOMIC DNA]</scope>
    <source>
        <strain evidence="5">CGMCC 1.12470</strain>
    </source>
</reference>
<evidence type="ECO:0000313" key="5">
    <source>
        <dbReference type="Proteomes" id="UP001597261"/>
    </source>
</evidence>
<evidence type="ECO:0000256" key="1">
    <source>
        <dbReference type="ARBA" id="ARBA00008791"/>
    </source>
</evidence>
<dbReference type="SUPFAM" id="SSF52402">
    <property type="entry name" value="Adenine nucleotide alpha hydrolases-like"/>
    <property type="match status" value="2"/>
</dbReference>
<accession>A0ABW4IRX1</accession>
<dbReference type="PANTHER" id="PTHR46268">
    <property type="entry name" value="STRESS RESPONSE PROTEIN NHAX"/>
    <property type="match status" value="1"/>
</dbReference>
<dbReference type="RefSeq" id="WP_381082208.1">
    <property type="nucleotide sequence ID" value="NZ_JBHUDX010000031.1"/>
</dbReference>
<gene>
    <name evidence="4" type="ORF">ACFSL4_13790</name>
</gene>
<feature type="domain" description="UspA" evidence="3">
    <location>
        <begin position="199"/>
        <end position="248"/>
    </location>
</feature>
<dbReference type="InterPro" id="IPR006016">
    <property type="entry name" value="UspA"/>
</dbReference>
<evidence type="ECO:0000313" key="4">
    <source>
        <dbReference type="EMBL" id="MFD1659246.1"/>
    </source>
</evidence>
<evidence type="ECO:0000256" key="2">
    <source>
        <dbReference type="SAM" id="MobiDB-lite"/>
    </source>
</evidence>
<dbReference type="Proteomes" id="UP001597261">
    <property type="component" value="Unassembled WGS sequence"/>
</dbReference>
<name>A0ABW4IRX1_9ACTN</name>
<dbReference type="PANTHER" id="PTHR46268:SF6">
    <property type="entry name" value="UNIVERSAL STRESS PROTEIN UP12"/>
    <property type="match status" value="1"/>
</dbReference>
<organism evidence="4 5">
    <name type="scientific">Streptomyces caeni</name>
    <dbReference type="NCBI Taxonomy" id="2307231"/>
    <lineage>
        <taxon>Bacteria</taxon>
        <taxon>Bacillati</taxon>
        <taxon>Actinomycetota</taxon>
        <taxon>Actinomycetes</taxon>
        <taxon>Kitasatosporales</taxon>
        <taxon>Streptomycetaceae</taxon>
        <taxon>Streptomyces</taxon>
    </lineage>
</organism>
<feature type="region of interest" description="Disordered" evidence="2">
    <location>
        <begin position="256"/>
        <end position="278"/>
    </location>
</feature>
<dbReference type="EMBL" id="JBHUDX010000031">
    <property type="protein sequence ID" value="MFD1659246.1"/>
    <property type="molecule type" value="Genomic_DNA"/>
</dbReference>
<keyword evidence="5" id="KW-1185">Reference proteome</keyword>